<evidence type="ECO:0000259" key="2">
    <source>
        <dbReference type="SMART" id="SM00867"/>
    </source>
</evidence>
<comment type="caution">
    <text evidence="3">The sequence shown here is derived from an EMBL/GenBank/DDBJ whole genome shotgun (WGS) entry which is preliminary data.</text>
</comment>
<evidence type="ECO:0000313" key="3">
    <source>
        <dbReference type="EMBL" id="MBE9668004.1"/>
    </source>
</evidence>
<dbReference type="InterPro" id="IPR036761">
    <property type="entry name" value="TTHA0802/YceI-like_sf"/>
</dbReference>
<dbReference type="InterPro" id="IPR007372">
    <property type="entry name" value="Lipid/polyisoprenoid-bd_YceI"/>
</dbReference>
<evidence type="ECO:0000313" key="4">
    <source>
        <dbReference type="Proteomes" id="UP000632774"/>
    </source>
</evidence>
<keyword evidence="1" id="KW-0732">Signal</keyword>
<dbReference type="PANTHER" id="PTHR34406:SF1">
    <property type="entry name" value="PROTEIN YCEI"/>
    <property type="match status" value="1"/>
</dbReference>
<feature type="signal peptide" evidence="1">
    <location>
        <begin position="1"/>
        <end position="19"/>
    </location>
</feature>
<evidence type="ECO:0000256" key="1">
    <source>
        <dbReference type="SAM" id="SignalP"/>
    </source>
</evidence>
<dbReference type="RefSeq" id="WP_194107437.1">
    <property type="nucleotide sequence ID" value="NZ_JADFFM010000002.1"/>
</dbReference>
<keyword evidence="4" id="KW-1185">Reference proteome</keyword>
<feature type="chain" id="PRO_5047210375" evidence="1">
    <location>
        <begin position="20"/>
        <end position="178"/>
    </location>
</feature>
<dbReference type="Proteomes" id="UP000632774">
    <property type="component" value="Unassembled WGS sequence"/>
</dbReference>
<protein>
    <submittedName>
        <fullName evidence="3">YceI family protein</fullName>
    </submittedName>
</protein>
<gene>
    <name evidence="3" type="ORF">IRJ18_16665</name>
</gene>
<proteinExistence type="predicted"/>
<dbReference type="SUPFAM" id="SSF101874">
    <property type="entry name" value="YceI-like"/>
    <property type="match status" value="1"/>
</dbReference>
<accession>A0ABR9XLQ0</accession>
<reference evidence="3 4" key="1">
    <citation type="submission" date="2020-10" db="EMBL/GenBank/DDBJ databases">
        <title>Mucilaginibacter mali sp. nov., isolated from rhizosphere soil of apple orchard.</title>
        <authorList>
            <person name="Lee J.-S."/>
            <person name="Kim H.S."/>
            <person name="Kim J.-S."/>
        </authorList>
    </citation>
    <scope>NUCLEOTIDE SEQUENCE [LARGE SCALE GENOMIC DNA]</scope>
    <source>
        <strain evidence="3 4">KCTC 23157</strain>
    </source>
</reference>
<dbReference type="PANTHER" id="PTHR34406">
    <property type="entry name" value="PROTEIN YCEI"/>
    <property type="match status" value="1"/>
</dbReference>
<dbReference type="Pfam" id="PF04264">
    <property type="entry name" value="YceI"/>
    <property type="match status" value="1"/>
</dbReference>
<feature type="domain" description="Lipid/polyisoprenoid-binding YceI-like" evidence="2">
    <location>
        <begin position="22"/>
        <end position="176"/>
    </location>
</feature>
<organism evidence="3 4">
    <name type="scientific">Mucilaginibacter boryungensis</name>
    <dbReference type="NCBI Taxonomy" id="768480"/>
    <lineage>
        <taxon>Bacteria</taxon>
        <taxon>Pseudomonadati</taxon>
        <taxon>Bacteroidota</taxon>
        <taxon>Sphingobacteriia</taxon>
        <taxon>Sphingobacteriales</taxon>
        <taxon>Sphingobacteriaceae</taxon>
        <taxon>Mucilaginibacter</taxon>
    </lineage>
</organism>
<dbReference type="EMBL" id="JADFFM010000002">
    <property type="protein sequence ID" value="MBE9668004.1"/>
    <property type="molecule type" value="Genomic_DNA"/>
</dbReference>
<name>A0ABR9XLQ0_9SPHI</name>
<dbReference type="SMART" id="SM00867">
    <property type="entry name" value="YceI"/>
    <property type="match status" value="1"/>
</dbReference>
<dbReference type="Gene3D" id="2.40.128.110">
    <property type="entry name" value="Lipid/polyisoprenoid-binding, YceI-like"/>
    <property type="match status" value="1"/>
</dbReference>
<sequence>MKKFFLLILIIATANIVSAQVKYTVTKANVAFKIKNMGIGTGGTIGGIQADINFSKDKPETSTITATADVNTINTDNDLRDSHLKGDGFFDVAKYPKITMKSVAIKHKSGNNYLGTFNVTIKDKTKQIAVPFTFIVYGAVAEFKGSFKLQRTDFGVGDSSLVLSNDVTVDIDIQTISS</sequence>